<dbReference type="PANTHER" id="PTHR42815:SF2">
    <property type="entry name" value="FAD-BINDING, PUTATIVE (AFU_ORTHOLOGUE AFUA_6G07600)-RELATED"/>
    <property type="match status" value="1"/>
</dbReference>
<dbReference type="InterPro" id="IPR012349">
    <property type="entry name" value="Split_barrel_FMN-bd"/>
</dbReference>
<accession>A0ABV0MC51</accession>
<reference evidence="2 3" key="1">
    <citation type="submission" date="2024-05" db="EMBL/GenBank/DDBJ databases">
        <title>Neorhizobium sp. Rsf11, a plant growth promoting and heavy metal resistant PAH-degrader.</title>
        <authorList>
            <person name="Golubev S.N."/>
            <person name="Muratova A.Y."/>
            <person name="Markelova M.I."/>
        </authorList>
    </citation>
    <scope>NUCLEOTIDE SEQUENCE [LARGE SCALE GENOMIC DNA]</scope>
    <source>
        <strain evidence="2 3">Rsf11</strain>
    </source>
</reference>
<gene>
    <name evidence="2" type="ORF">ABK249_31370</name>
</gene>
<sequence length="327" mass="36957">MADFVNDESWSSAMENQRDRSDRGRLREMQDGPWHEGELALQAKAGAVEKMAAIGDRYIRPHLTEQHRSFFPELPFLVIGTVDDDGYPWATIRDGSKGFLCSPDEWSLVANIGIDTSDPAEAGLHAEAAIGWLGIQLETRRRNRVNGVLRSRTDRDFELSVEHTFGNCPRYIQQREEVISDEHEEPGEPLAISIAEIRRIVEIADTFFVASYVDDDIKNRHVDVSHRGGQSGFVRFGVEGELTIPDYNGNHYFNTLGNILTNPSAGLVFPDFSSGALLQMTGRAAVLLDSEEMTQFPGAERLWRFSPAKTIYRRAALRTRFRNRTER</sequence>
<evidence type="ECO:0000256" key="1">
    <source>
        <dbReference type="SAM" id="MobiDB-lite"/>
    </source>
</evidence>
<dbReference type="Proteomes" id="UP001496627">
    <property type="component" value="Unassembled WGS sequence"/>
</dbReference>
<dbReference type="EMBL" id="JBEAAL010000043">
    <property type="protein sequence ID" value="MEQ1409406.1"/>
    <property type="molecule type" value="Genomic_DNA"/>
</dbReference>
<protein>
    <submittedName>
        <fullName evidence="2">Pyridoxamine 5'-phosphate oxidase family protein</fullName>
    </submittedName>
</protein>
<keyword evidence="3" id="KW-1185">Reference proteome</keyword>
<organism evidence="2 3">
    <name type="scientific">Neorhizobium phenanthreniclasticum</name>
    <dbReference type="NCBI Taxonomy" id="3157917"/>
    <lineage>
        <taxon>Bacteria</taxon>
        <taxon>Pseudomonadati</taxon>
        <taxon>Pseudomonadota</taxon>
        <taxon>Alphaproteobacteria</taxon>
        <taxon>Hyphomicrobiales</taxon>
        <taxon>Rhizobiaceae</taxon>
        <taxon>Rhizobium/Agrobacterium group</taxon>
        <taxon>Neorhizobium</taxon>
    </lineage>
</organism>
<feature type="compositionally biased region" description="Basic and acidic residues" evidence="1">
    <location>
        <begin position="16"/>
        <end position="31"/>
    </location>
</feature>
<dbReference type="Gene3D" id="2.30.110.10">
    <property type="entry name" value="Electron Transport, Fmn-binding Protein, Chain A"/>
    <property type="match status" value="1"/>
</dbReference>
<dbReference type="PANTHER" id="PTHR42815">
    <property type="entry name" value="FAD-BINDING, PUTATIVE (AFU_ORTHOLOGUE AFUA_6G07600)-RELATED"/>
    <property type="match status" value="1"/>
</dbReference>
<evidence type="ECO:0000313" key="2">
    <source>
        <dbReference type="EMBL" id="MEQ1409406.1"/>
    </source>
</evidence>
<name>A0ABV0MC51_9HYPH</name>
<proteinExistence type="predicted"/>
<feature type="region of interest" description="Disordered" evidence="1">
    <location>
        <begin position="1"/>
        <end position="31"/>
    </location>
</feature>
<comment type="caution">
    <text evidence="2">The sequence shown here is derived from an EMBL/GenBank/DDBJ whole genome shotgun (WGS) entry which is preliminary data.</text>
</comment>
<dbReference type="SUPFAM" id="SSF50475">
    <property type="entry name" value="FMN-binding split barrel"/>
    <property type="match status" value="1"/>
</dbReference>
<evidence type="ECO:0000313" key="3">
    <source>
        <dbReference type="Proteomes" id="UP001496627"/>
    </source>
</evidence>